<reference evidence="2 4" key="1">
    <citation type="submission" date="2020-05" db="EMBL/GenBank/DDBJ databases">
        <title>Whole genome shotgun sequence of Streptomyces fulvorobeus NBRC 15897.</title>
        <authorList>
            <person name="Komaki H."/>
            <person name="Tamura T."/>
        </authorList>
    </citation>
    <scope>NUCLEOTIDE SEQUENCE [LARGE SCALE GENOMIC DNA]</scope>
    <source>
        <strain evidence="2 4">NBRC 15897</strain>
    </source>
</reference>
<dbReference type="Proteomes" id="UP000498980">
    <property type="component" value="Unassembled WGS sequence"/>
</dbReference>
<reference evidence="3 5" key="2">
    <citation type="submission" date="2020-07" db="EMBL/GenBank/DDBJ databases">
        <title>Sequencing the genomes of 1000 actinobacteria strains.</title>
        <authorList>
            <person name="Klenk H.-P."/>
        </authorList>
    </citation>
    <scope>NUCLEOTIDE SEQUENCE [LARGE SCALE GENOMIC DNA]</scope>
    <source>
        <strain evidence="3 5">DSM 41455</strain>
    </source>
</reference>
<dbReference type="Proteomes" id="UP000530403">
    <property type="component" value="Unassembled WGS sequence"/>
</dbReference>
<accession>A0A7J0C3M1</accession>
<dbReference type="InterPro" id="IPR036388">
    <property type="entry name" value="WH-like_DNA-bd_sf"/>
</dbReference>
<dbReference type="GO" id="GO:0003677">
    <property type="term" value="F:DNA binding"/>
    <property type="evidence" value="ECO:0007669"/>
    <property type="project" value="InterPro"/>
</dbReference>
<evidence type="ECO:0000313" key="5">
    <source>
        <dbReference type="Proteomes" id="UP000530403"/>
    </source>
</evidence>
<evidence type="ECO:0000313" key="4">
    <source>
        <dbReference type="Proteomes" id="UP000498980"/>
    </source>
</evidence>
<name>A0A7J0C3M1_9ACTN</name>
<protein>
    <submittedName>
        <fullName evidence="3">Excisionase family DNA binding protein</fullName>
    </submittedName>
    <submittedName>
        <fullName evidence="2">Helix-turn-helix domain-containing protein</fullName>
    </submittedName>
</protein>
<dbReference type="InterPro" id="IPR010093">
    <property type="entry name" value="SinI_DNA-bd"/>
</dbReference>
<keyword evidence="4" id="KW-1185">Reference proteome</keyword>
<dbReference type="AlphaFoldDB" id="A0A7J0C3M1"/>
<dbReference type="EMBL" id="BLWC01000001">
    <property type="protein sequence ID" value="GFM96677.1"/>
    <property type="molecule type" value="Genomic_DNA"/>
</dbReference>
<dbReference type="SUPFAM" id="SSF46955">
    <property type="entry name" value="Putative DNA-binding domain"/>
    <property type="match status" value="1"/>
</dbReference>
<proteinExistence type="predicted"/>
<sequence>MAPKVQLYSPAALAEYLGVPLKTVYRWNHTGTGPKPCPVGRHVRYRPADVEAWLDRQQGGSAAA</sequence>
<dbReference type="RefSeq" id="WP_173312854.1">
    <property type="nucleotide sequence ID" value="NZ_BAAAUE010000007.1"/>
</dbReference>
<evidence type="ECO:0000259" key="1">
    <source>
        <dbReference type="Pfam" id="PF12728"/>
    </source>
</evidence>
<comment type="caution">
    <text evidence="2">The sequence shown here is derived from an EMBL/GenBank/DDBJ whole genome shotgun (WGS) entry which is preliminary data.</text>
</comment>
<gene>
    <name evidence="3" type="ORF">HEB29_001408</name>
    <name evidence="2" type="ORF">Sfulv_14880</name>
</gene>
<evidence type="ECO:0000313" key="3">
    <source>
        <dbReference type="EMBL" id="NYE40397.1"/>
    </source>
</evidence>
<dbReference type="InterPro" id="IPR041657">
    <property type="entry name" value="HTH_17"/>
</dbReference>
<dbReference type="Pfam" id="PF12728">
    <property type="entry name" value="HTH_17"/>
    <property type="match status" value="1"/>
</dbReference>
<dbReference type="InterPro" id="IPR009061">
    <property type="entry name" value="DNA-bd_dom_put_sf"/>
</dbReference>
<dbReference type="EMBL" id="JACCCF010000001">
    <property type="protein sequence ID" value="NYE40397.1"/>
    <property type="molecule type" value="Genomic_DNA"/>
</dbReference>
<evidence type="ECO:0000313" key="2">
    <source>
        <dbReference type="EMBL" id="GFM96677.1"/>
    </source>
</evidence>
<dbReference type="NCBIfam" id="TIGR01764">
    <property type="entry name" value="excise"/>
    <property type="match status" value="1"/>
</dbReference>
<feature type="domain" description="Helix-turn-helix" evidence="1">
    <location>
        <begin position="7"/>
        <end position="57"/>
    </location>
</feature>
<organism evidence="2 4">
    <name type="scientific">Streptomyces fulvorobeus</name>
    <dbReference type="NCBI Taxonomy" id="284028"/>
    <lineage>
        <taxon>Bacteria</taxon>
        <taxon>Bacillati</taxon>
        <taxon>Actinomycetota</taxon>
        <taxon>Actinomycetes</taxon>
        <taxon>Kitasatosporales</taxon>
        <taxon>Streptomycetaceae</taxon>
        <taxon>Streptomyces</taxon>
    </lineage>
</organism>
<dbReference type="Gene3D" id="1.10.10.10">
    <property type="entry name" value="Winged helix-like DNA-binding domain superfamily/Winged helix DNA-binding domain"/>
    <property type="match status" value="1"/>
</dbReference>